<evidence type="ECO:0000313" key="6">
    <source>
        <dbReference type="Proteomes" id="UP000657006"/>
    </source>
</evidence>
<keyword evidence="2" id="KW-0238">DNA-binding</keyword>
<dbReference type="PROSITE" id="PS00041">
    <property type="entry name" value="HTH_ARAC_FAMILY_1"/>
    <property type="match status" value="1"/>
</dbReference>
<feature type="domain" description="HTH araC/xylS-type" evidence="4">
    <location>
        <begin position="179"/>
        <end position="277"/>
    </location>
</feature>
<dbReference type="Proteomes" id="UP000657006">
    <property type="component" value="Unassembled WGS sequence"/>
</dbReference>
<evidence type="ECO:0000259" key="4">
    <source>
        <dbReference type="PROSITE" id="PS01124"/>
    </source>
</evidence>
<evidence type="ECO:0000256" key="2">
    <source>
        <dbReference type="ARBA" id="ARBA00023125"/>
    </source>
</evidence>
<comment type="caution">
    <text evidence="5">The sequence shown here is derived from an EMBL/GenBank/DDBJ whole genome shotgun (WGS) entry which is preliminary data.</text>
</comment>
<dbReference type="RefSeq" id="WP_177719023.1">
    <property type="nucleotide sequence ID" value="NZ_JACRSQ010000008.1"/>
</dbReference>
<dbReference type="SMART" id="SM00342">
    <property type="entry name" value="HTH_ARAC"/>
    <property type="match status" value="1"/>
</dbReference>
<sequence length="286" mass="32445">MAERLLKEVYLPDIALGDSRVLFCGVEQCIPRTDTLPHIRSHFLMVFIVSGKGIFRNPTATYHLGAGATFCVFPGELVFYKEDAEDPWTYYWIGFSGGEVLQILHRASISPHRPVHIANDIRELEALYASVVSYSTRLDFSVKLKIQSLLYDILYHYARSVASPDALAAISTNCSQHIVCAVDYIKSHYQTELSVAEVARAVGISREYFCMLFKRQFSISPVRYIREYRLKTASMLLLTTRDSIAVIAEKVGFHDYNYFTNQFTRHFGVSPTGYRKAGLDISIKSP</sequence>
<dbReference type="SUPFAM" id="SSF51215">
    <property type="entry name" value="Regulatory protein AraC"/>
    <property type="match status" value="1"/>
</dbReference>
<protein>
    <submittedName>
        <fullName evidence="5">AraC family transcriptional regulator</fullName>
    </submittedName>
</protein>
<accession>A0A926I0L6</accession>
<dbReference type="InterPro" id="IPR003313">
    <property type="entry name" value="AraC-bd"/>
</dbReference>
<dbReference type="Gene3D" id="2.60.120.280">
    <property type="entry name" value="Regulatory protein AraC"/>
    <property type="match status" value="1"/>
</dbReference>
<dbReference type="PRINTS" id="PR00032">
    <property type="entry name" value="HTHARAC"/>
</dbReference>
<dbReference type="Gene3D" id="1.10.10.60">
    <property type="entry name" value="Homeodomain-like"/>
    <property type="match status" value="2"/>
</dbReference>
<keyword evidence="6" id="KW-1185">Reference proteome</keyword>
<dbReference type="EMBL" id="JACRSQ010000008">
    <property type="protein sequence ID" value="MBC8543319.1"/>
    <property type="molecule type" value="Genomic_DNA"/>
</dbReference>
<dbReference type="InterPro" id="IPR009057">
    <property type="entry name" value="Homeodomain-like_sf"/>
</dbReference>
<proteinExistence type="predicted"/>
<evidence type="ECO:0000256" key="1">
    <source>
        <dbReference type="ARBA" id="ARBA00023015"/>
    </source>
</evidence>
<gene>
    <name evidence="5" type="ORF">H8730_07155</name>
</gene>
<dbReference type="PANTHER" id="PTHR43280">
    <property type="entry name" value="ARAC-FAMILY TRANSCRIPTIONAL REGULATOR"/>
    <property type="match status" value="1"/>
</dbReference>
<reference evidence="5" key="1">
    <citation type="submission" date="2020-08" db="EMBL/GenBank/DDBJ databases">
        <title>Genome public.</title>
        <authorList>
            <person name="Liu C."/>
            <person name="Sun Q."/>
        </authorList>
    </citation>
    <scope>NUCLEOTIDE SEQUENCE</scope>
    <source>
        <strain evidence="5">NSJ-32</strain>
    </source>
</reference>
<dbReference type="GO" id="GO:0043565">
    <property type="term" value="F:sequence-specific DNA binding"/>
    <property type="evidence" value="ECO:0007669"/>
    <property type="project" value="InterPro"/>
</dbReference>
<dbReference type="PROSITE" id="PS01124">
    <property type="entry name" value="HTH_ARAC_FAMILY_2"/>
    <property type="match status" value="1"/>
</dbReference>
<dbReference type="Pfam" id="PF02311">
    <property type="entry name" value="AraC_binding"/>
    <property type="match status" value="1"/>
</dbReference>
<name>A0A926I0L6_9FIRM</name>
<evidence type="ECO:0000256" key="3">
    <source>
        <dbReference type="ARBA" id="ARBA00023163"/>
    </source>
</evidence>
<dbReference type="Pfam" id="PF12833">
    <property type="entry name" value="HTH_18"/>
    <property type="match status" value="1"/>
</dbReference>
<dbReference type="InterPro" id="IPR018060">
    <property type="entry name" value="HTH_AraC"/>
</dbReference>
<dbReference type="InterPro" id="IPR020449">
    <property type="entry name" value="Tscrpt_reg_AraC-type_HTH"/>
</dbReference>
<dbReference type="InterPro" id="IPR018062">
    <property type="entry name" value="HTH_AraC-typ_CS"/>
</dbReference>
<dbReference type="SUPFAM" id="SSF46689">
    <property type="entry name" value="Homeodomain-like"/>
    <property type="match status" value="2"/>
</dbReference>
<organism evidence="5 6">
    <name type="scientific">Bianquea renquensis</name>
    <dbReference type="NCBI Taxonomy" id="2763661"/>
    <lineage>
        <taxon>Bacteria</taxon>
        <taxon>Bacillati</taxon>
        <taxon>Bacillota</taxon>
        <taxon>Clostridia</taxon>
        <taxon>Eubacteriales</taxon>
        <taxon>Bianqueaceae</taxon>
        <taxon>Bianquea</taxon>
    </lineage>
</organism>
<keyword evidence="1" id="KW-0805">Transcription regulation</keyword>
<dbReference type="AlphaFoldDB" id="A0A926I0L6"/>
<dbReference type="CDD" id="cd06986">
    <property type="entry name" value="cupin_MmsR-like_N"/>
    <property type="match status" value="1"/>
</dbReference>
<dbReference type="GO" id="GO:0003700">
    <property type="term" value="F:DNA-binding transcription factor activity"/>
    <property type="evidence" value="ECO:0007669"/>
    <property type="project" value="InterPro"/>
</dbReference>
<keyword evidence="3" id="KW-0804">Transcription</keyword>
<dbReference type="PANTHER" id="PTHR43280:SF30">
    <property type="entry name" value="MMSAB OPERON REGULATORY PROTEIN"/>
    <property type="match status" value="1"/>
</dbReference>
<evidence type="ECO:0000313" key="5">
    <source>
        <dbReference type="EMBL" id="MBC8543319.1"/>
    </source>
</evidence>
<dbReference type="InterPro" id="IPR037923">
    <property type="entry name" value="HTH-like"/>
</dbReference>